<comment type="caution">
    <text evidence="1">The sequence shown here is derived from an EMBL/GenBank/DDBJ whole genome shotgun (WGS) entry which is preliminary data.</text>
</comment>
<reference evidence="1" key="1">
    <citation type="submission" date="2015-05" db="EMBL/GenBank/DDBJ databases">
        <title>Permanent draft genome of Rhodopirellula islandicus K833.</title>
        <authorList>
            <person name="Kizina J."/>
            <person name="Richter M."/>
            <person name="Glockner F.O."/>
            <person name="Harder J."/>
        </authorList>
    </citation>
    <scope>NUCLEOTIDE SEQUENCE [LARGE SCALE GENOMIC DNA]</scope>
    <source>
        <strain evidence="1">K833</strain>
    </source>
</reference>
<dbReference type="AlphaFoldDB" id="A0A0J1EAI7"/>
<gene>
    <name evidence="1" type="ORF">RISK_005700</name>
</gene>
<protein>
    <submittedName>
        <fullName evidence="1">Uncharacterized protein</fullName>
    </submittedName>
</protein>
<accession>A0A0J1EAI7</accession>
<evidence type="ECO:0000313" key="1">
    <source>
        <dbReference type="EMBL" id="KLU02634.1"/>
    </source>
</evidence>
<organism evidence="1 2">
    <name type="scientific">Rhodopirellula islandica</name>
    <dbReference type="NCBI Taxonomy" id="595434"/>
    <lineage>
        <taxon>Bacteria</taxon>
        <taxon>Pseudomonadati</taxon>
        <taxon>Planctomycetota</taxon>
        <taxon>Planctomycetia</taxon>
        <taxon>Pirellulales</taxon>
        <taxon>Pirellulaceae</taxon>
        <taxon>Rhodopirellula</taxon>
    </lineage>
</organism>
<name>A0A0J1EAI7_RHOIS</name>
<proteinExistence type="predicted"/>
<dbReference type="STRING" id="595434.RISK_005700"/>
<keyword evidence="2" id="KW-1185">Reference proteome</keyword>
<dbReference type="Proteomes" id="UP000036367">
    <property type="component" value="Unassembled WGS sequence"/>
</dbReference>
<sequence length="43" mass="4763">MVSIELVRTGSSAAKFIPLNFRMGDFNTGNLNTGTHRPRRSGR</sequence>
<dbReference type="PATRIC" id="fig|595434.4.peg.5413"/>
<dbReference type="EMBL" id="LECT01000044">
    <property type="protein sequence ID" value="KLU02634.1"/>
    <property type="molecule type" value="Genomic_DNA"/>
</dbReference>
<evidence type="ECO:0000313" key="2">
    <source>
        <dbReference type="Proteomes" id="UP000036367"/>
    </source>
</evidence>